<keyword evidence="2" id="KW-1185">Reference proteome</keyword>
<comment type="caution">
    <text evidence="1">The sequence shown here is derived from an EMBL/GenBank/DDBJ whole genome shotgun (WGS) entry which is preliminary data.</text>
</comment>
<evidence type="ECO:0000313" key="1">
    <source>
        <dbReference type="EMBL" id="KWW21951.1"/>
    </source>
</evidence>
<sequence length="189" mass="22129">MKLELVTNEEINMLHSKFKKFNTHLVEEPSKLYNHIGIMDVYNRVLTEEEASELLGRSHNVKYGPKFVSTFTNLFQIEENEVYVHIYKKGLVKAEFRHILSCLHRKEANFFRKLFSSNKGIYKIGDVEALIFLTKLSVNESYFTNFFFPSLDTVIIGNWDLSFPVYSKTTIGFQKVKEIIEENGLCIRQ</sequence>
<gene>
    <name evidence="1" type="ORF">AS888_05585</name>
</gene>
<protein>
    <submittedName>
        <fullName evidence="1">Uncharacterized protein</fullName>
    </submittedName>
</protein>
<evidence type="ECO:0000313" key="2">
    <source>
        <dbReference type="Proteomes" id="UP000064189"/>
    </source>
</evidence>
<dbReference type="EMBL" id="LNNH01000010">
    <property type="protein sequence ID" value="KWW21951.1"/>
    <property type="molecule type" value="Genomic_DNA"/>
</dbReference>
<proteinExistence type="predicted"/>
<reference evidence="1 2" key="1">
    <citation type="submission" date="2015-11" db="EMBL/GenBank/DDBJ databases">
        <title>Genome Sequence of Bacillus simplex strain VanAntwerpen2.</title>
        <authorList>
            <person name="Couger M.B."/>
        </authorList>
    </citation>
    <scope>NUCLEOTIDE SEQUENCE [LARGE SCALE GENOMIC DNA]</scope>
    <source>
        <strain evidence="1 2">VanAntwerpen02</strain>
    </source>
</reference>
<organism evidence="1 2">
    <name type="scientific">Peribacillus simplex</name>
    <dbReference type="NCBI Taxonomy" id="1478"/>
    <lineage>
        <taxon>Bacteria</taxon>
        <taxon>Bacillati</taxon>
        <taxon>Bacillota</taxon>
        <taxon>Bacilli</taxon>
        <taxon>Bacillales</taxon>
        <taxon>Bacillaceae</taxon>
        <taxon>Peribacillus</taxon>
    </lineage>
</organism>
<accession>A0A109N1V7</accession>
<dbReference type="RefSeq" id="WP_061140951.1">
    <property type="nucleotide sequence ID" value="NZ_LNNH01000010.1"/>
</dbReference>
<name>A0A109N1V7_9BACI</name>
<dbReference type="AlphaFoldDB" id="A0A109N1V7"/>
<dbReference type="Proteomes" id="UP000064189">
    <property type="component" value="Unassembled WGS sequence"/>
</dbReference>